<dbReference type="PANTHER" id="PTHR33558">
    <property type="entry name" value="GLUTAREDOXIN-LIKE PROTEIN C5ORF63 HOMOLOG"/>
    <property type="match status" value="1"/>
</dbReference>
<dbReference type="EMBL" id="CAJNNW010024557">
    <property type="protein sequence ID" value="CAE8673166.1"/>
    <property type="molecule type" value="Genomic_DNA"/>
</dbReference>
<reference evidence="2" key="1">
    <citation type="submission" date="2021-02" db="EMBL/GenBank/DDBJ databases">
        <authorList>
            <person name="Dougan E. K."/>
            <person name="Rhodes N."/>
            <person name="Thang M."/>
            <person name="Chan C."/>
        </authorList>
    </citation>
    <scope>NUCLEOTIDE SEQUENCE</scope>
</reference>
<dbReference type="SUPFAM" id="SSF52833">
    <property type="entry name" value="Thioredoxin-like"/>
    <property type="match status" value="1"/>
</dbReference>
<dbReference type="InterPro" id="IPR036249">
    <property type="entry name" value="Thioredoxin-like_sf"/>
</dbReference>
<gene>
    <name evidence="3" type="ORF">PGLA2088_LOCUS18401</name>
    <name evidence="2" type="ORF">PGLA2088_LOCUS3034</name>
</gene>
<evidence type="ECO:0000313" key="3">
    <source>
        <dbReference type="EMBL" id="CAE8673166.1"/>
    </source>
</evidence>
<organism evidence="2 4">
    <name type="scientific">Polarella glacialis</name>
    <name type="common">Dinoflagellate</name>
    <dbReference type="NCBI Taxonomy" id="89957"/>
    <lineage>
        <taxon>Eukaryota</taxon>
        <taxon>Sar</taxon>
        <taxon>Alveolata</taxon>
        <taxon>Dinophyceae</taxon>
        <taxon>Suessiales</taxon>
        <taxon>Suessiaceae</taxon>
        <taxon>Polarella</taxon>
    </lineage>
</organism>
<dbReference type="Gene3D" id="3.40.30.10">
    <property type="entry name" value="Glutaredoxin"/>
    <property type="match status" value="1"/>
</dbReference>
<name>A0A813I0Q2_POLGL</name>
<evidence type="ECO:0000313" key="2">
    <source>
        <dbReference type="EMBL" id="CAE8644415.1"/>
    </source>
</evidence>
<protein>
    <recommendedName>
        <fullName evidence="1">Glutaredoxin-like protein</fullName>
    </recommendedName>
</protein>
<dbReference type="Pfam" id="PF05768">
    <property type="entry name" value="Glrx-like"/>
    <property type="match status" value="1"/>
</dbReference>
<dbReference type="InterPro" id="IPR008554">
    <property type="entry name" value="Glutaredoxin-like"/>
</dbReference>
<comment type="caution">
    <text evidence="2">The sequence shown here is derived from an EMBL/GenBank/DDBJ whole genome shotgun (WGS) entry which is preliminary data.</text>
</comment>
<sequence>MSRHVRSTCALRAAFSSVSRSRWKPLPQRQPSASGVVWEGPAGSPTVEMFTTRGCTLCEKLRGLLDNLRQEVPHTLLAVDITDPDKVELWEEYRFEIPVLHINGSYCASSDISQ</sequence>
<dbReference type="AlphaFoldDB" id="A0A813I0Q2"/>
<proteinExistence type="inferred from homology"/>
<accession>A0A813I0Q2</accession>
<dbReference type="PANTHER" id="PTHR33558:SF1">
    <property type="entry name" value="GLUTAREDOXIN-LIKE PROTEIN C5ORF63 HOMOLOG"/>
    <property type="match status" value="1"/>
</dbReference>
<keyword evidence="1" id="KW-0813">Transport</keyword>
<dbReference type="Proteomes" id="UP000626109">
    <property type="component" value="Unassembled WGS sequence"/>
</dbReference>
<dbReference type="InterPro" id="IPR052565">
    <property type="entry name" value="Glutaredoxin-like_YDR286C"/>
</dbReference>
<comment type="similarity">
    <text evidence="1">Belongs to the glutaredoxin family.</text>
</comment>
<keyword evidence="1" id="KW-0249">Electron transport</keyword>
<dbReference type="EMBL" id="CAJNNW010002564">
    <property type="protein sequence ID" value="CAE8644415.1"/>
    <property type="molecule type" value="Genomic_DNA"/>
</dbReference>
<evidence type="ECO:0000313" key="4">
    <source>
        <dbReference type="Proteomes" id="UP000626109"/>
    </source>
</evidence>
<evidence type="ECO:0000256" key="1">
    <source>
        <dbReference type="RuleBase" id="RU363082"/>
    </source>
</evidence>
<feature type="non-terminal residue" evidence="2">
    <location>
        <position position="114"/>
    </location>
</feature>